<reference evidence="2" key="1">
    <citation type="submission" date="2022-12" db="EMBL/GenBank/DDBJ databases">
        <title>Peptostreptococcus.</title>
        <authorList>
            <person name="Lee S.H."/>
        </authorList>
    </citation>
    <scope>NUCLEOTIDE SEQUENCE</scope>
    <source>
        <strain evidence="2">CBA3647</strain>
    </source>
</reference>
<dbReference type="Proteomes" id="UP001164187">
    <property type="component" value="Chromosome"/>
</dbReference>
<evidence type="ECO:0000259" key="1">
    <source>
        <dbReference type="Pfam" id="PF05732"/>
    </source>
</evidence>
<evidence type="ECO:0000313" key="2">
    <source>
        <dbReference type="EMBL" id="WAW15689.1"/>
    </source>
</evidence>
<evidence type="ECO:0000313" key="3">
    <source>
        <dbReference type="Proteomes" id="UP001164187"/>
    </source>
</evidence>
<organism evidence="2 3">
    <name type="scientific">Peptostreptococcus equinus</name>
    <dbReference type="NCBI Taxonomy" id="3003601"/>
    <lineage>
        <taxon>Bacteria</taxon>
        <taxon>Bacillati</taxon>
        <taxon>Bacillota</taxon>
        <taxon>Clostridia</taxon>
        <taxon>Peptostreptococcales</taxon>
        <taxon>Peptostreptococcaceae</taxon>
        <taxon>Peptostreptococcus</taxon>
    </lineage>
</organism>
<dbReference type="InterPro" id="IPR008813">
    <property type="entry name" value="Plasmid_replication_RepL"/>
</dbReference>
<sequence length="143" mass="16651">MFVFNDINEKYDDISSTESRNIVRDKTNNKFLNVSPKNFLKSMENISSKKSMIPLQLVNIMDKDNKINHTLDELSEILSYPKTGLSVLFGEYKKYDFMIKIRNGVYMINPLVFYKGSKYERDKLLASYNKGRRKEGTVNGSKI</sequence>
<protein>
    <submittedName>
        <fullName evidence="2">Replication/maintenance protein RepL</fullName>
    </submittedName>
</protein>
<dbReference type="Pfam" id="PF05732">
    <property type="entry name" value="RepL"/>
    <property type="match status" value="1"/>
</dbReference>
<keyword evidence="3" id="KW-1185">Reference proteome</keyword>
<feature type="domain" description="Plasmid replication protein RepL" evidence="1">
    <location>
        <begin position="18"/>
        <end position="131"/>
    </location>
</feature>
<accession>A0ABY7JT83</accession>
<dbReference type="EMBL" id="CP114052">
    <property type="protein sequence ID" value="WAW15689.1"/>
    <property type="molecule type" value="Genomic_DNA"/>
</dbReference>
<gene>
    <name evidence="2" type="ORF">O0R46_04365</name>
</gene>
<proteinExistence type="predicted"/>
<name>A0ABY7JT83_9FIRM</name>
<dbReference type="RefSeq" id="WP_269312367.1">
    <property type="nucleotide sequence ID" value="NZ_CP114052.1"/>
</dbReference>